<dbReference type="Proteomes" id="UP000019763">
    <property type="component" value="Unassembled WGS sequence"/>
</dbReference>
<keyword evidence="2" id="KW-1185">Reference proteome</keyword>
<dbReference type="RefSeq" id="XP_011132997.1">
    <property type="nucleotide sequence ID" value="XM_011134695.1"/>
</dbReference>
<protein>
    <submittedName>
        <fullName evidence="1">Uncharacterized protein</fullName>
    </submittedName>
</protein>
<evidence type="ECO:0000313" key="1">
    <source>
        <dbReference type="EMBL" id="EZG43813.1"/>
    </source>
</evidence>
<reference evidence="1" key="1">
    <citation type="submission" date="2013-12" db="EMBL/GenBank/DDBJ databases">
        <authorList>
            <person name="Omoto C.K."/>
            <person name="Sibley D."/>
            <person name="Venepally P."/>
            <person name="Hadjithomas M."/>
            <person name="Karamycheva S."/>
            <person name="Brunk B."/>
            <person name="Roos D."/>
            <person name="Caler E."/>
            <person name="Lorenzi H."/>
        </authorList>
    </citation>
    <scope>NUCLEOTIDE SEQUENCE</scope>
</reference>
<proteinExistence type="predicted"/>
<dbReference type="EMBL" id="AFNH02001174">
    <property type="protein sequence ID" value="EZG43813.1"/>
    <property type="molecule type" value="Genomic_DNA"/>
</dbReference>
<dbReference type="GeneID" id="22915490"/>
<accession>A0A023AZA1</accession>
<dbReference type="VEuPathDB" id="CryptoDB:GNI_157760"/>
<dbReference type="SUPFAM" id="SSF48371">
    <property type="entry name" value="ARM repeat"/>
    <property type="match status" value="2"/>
</dbReference>
<gene>
    <name evidence="1" type="ORF">GNI_157760</name>
</gene>
<dbReference type="InterPro" id="IPR016024">
    <property type="entry name" value="ARM-type_fold"/>
</dbReference>
<dbReference type="Gene3D" id="1.25.10.10">
    <property type="entry name" value="Leucine-rich Repeat Variant"/>
    <property type="match status" value="1"/>
</dbReference>
<comment type="caution">
    <text evidence="1">The sequence shown here is derived from an EMBL/GenBank/DDBJ whole genome shotgun (WGS) entry which is preliminary data.</text>
</comment>
<sequence length="2416" mass="262956">MDRQAVEKACDGINTKPKFKSAYYFSLQPLETLCDSSTGRCHANALYALDHGTIPKVLVGLKTFPDDLQVVSACIKILNMMCQSSSSDQVKQFVKEGAFSAILQWVEMDRGANAAAAAGPVSGGISGGVSGEEFAKIMPLALDCVDLVVKNDRLMARQALPSLLNRLQTTVTDTDGSSHRRQLNSTLIHSLCDCVNDLTAGYPEQDLDGAQYLIAFILKLSEAKNEREVRKLLPTVFGALQAYAAHSENIGNYILDLLEIRNRYQDEPSTKLHINPVLSRLCTREQASQTIETIKTTAGTKEDGKMLIQTAFCPDMAEIVHAKDAYQVLIKVLNQATEDIRKKNYSESNLLLVRGACLCLAYMCDNPEYIADVKNAGALKSTLQLITTADDYPDIIAATCTLLGSMLKDPEDSLKFIESGVLKRLLDKAAATSATGEGSSSLLSGISMVMTHISRHEDCCTALLNQNVCSQLSRAIGPNTFRSVVSQVLNFLINYSHNSPALDPELIKVVQAVYQYNLFSSHVVEQVVQLLINIADKFPECLGCQVDEQAGEPPARKMSDVPMAALYMDLIMTSLDNIQVNEPAFALCVTALNKLPDRRTLLEHSLSTTKTLLPKIVPRHHEALRILTRLAALSTLDDIDTAGLDLAAAIQALVKSGSQVDVDDKEALVMTLILLIKTSTASRSDAYNAIFGIALRVNDPLMLVFIVSLIKDLIAEEPSLDDSLLELLVTKTQELLSDQSDSREGSVAALNLVTFIAGLPRHKGDGQSKFGLEGLPGRREALSDTVAAGSGSRLLLEHKVQSDVMSIAKKLKMRADVQLAVFRALESMLRQATEEQVKATRTLGITEVIKSAEANHSRNTELRKQTFKVSMLVMQENYLEELVKQLIARMKQDFSKGMFDDLADDMDQLLVALQEPDGPRLCTRHKLISIIFNVIGGLGGSRSRDMAKLITPAFTRLVTAYAQTPIGGPVCQSFVASGDKAAKGAPAATPAEARSVAVELTKAIMKMIADDPHDIADVCLLLQVAGLTVGHNQYVAEHVMTMAPSLINWLEILEYNSTAMEAVVAWMSYIPLRVLVESEDFSTLLQRLRRIVAGEAEAPVGGRASMYSAGVSSTACYNALNILRYWTNDLELVTKLQQEGVEAACFTALSKFAHDTHVMNAGLQLLEMFANTNPMELPQEVTVQRARTISRAITSADSELTVTRAFNVLGKMLSICPDPKWFRGETSLIKSVRTVQVKVTAQEDIEDAMAVVLSVMGGEEMALMLMSQVIDTIKQHKSRTAGGPWLDDIGPQMSDVSLYLQGTLESPQKTFLGISDTFSHIAKLFQVFPKHSELRQGTFRSALAALNCAILLKDQPKIASIAEKAILEYIAPEVMNTLNTRFDLDALKLMAKMCECPTTSEWALDKLKTEGILTQCYRTMSGKGSSSSDKLKALNFMGALSSSTEGFHMLQRAFKIVYGSNTDFWQHQLAFAKTLPPEVLPAFLAYIYHFPRQVSGVSKQALADASSLLKDLGSKAAVSLVYGMSILAHACKLEKETGGTINAGAVAELGEGLDKLGQLSALRSLSQQEVNESLYPLAVFLRDTSFVVELDELNNRGFDMLGELLGEADMTTSLWKSILPLMSAAANQSNFVADRVVRNICPVMFEQSRFFKGQKSAVREDGLRLLKQVSMLLPEIPGYSVFAETIGDNSAMGASAAGASAVQKVRGACLRERNAGTAMNHSACAVVKDSLEPVVAKTLEAAGQKPMNPGDAMMGDYTAAVECIGMLRGETIDVSPSLKTCLTNQTNPAVVSKLIATIAMLRTNSPQAVEKLRGDPALRNPMLQLLNGIPNVPSAERVDRLKVIEFYTSGCKEDVTSWLPIDKLAVSMFPQTEDGIERRYYLKALKTSRGEPTPEIVDILMVGLQDERSREESKELCANFLSRDAEAGSRKLESLLDQNQVWAGLVKDLSIVGPLLSTSAVLRKHAIDQALGEWLGQLPRSASAIATLCELEPSLAARVKEIKPVTEVSAQFSTGGGEMVDGGLAKLISLLLKDDTDPATLAACDAILDVGFTQVGKGLGDSKLVEACCNYAVARPSDLRKDCLVVAMGLSKWEKQLPRIFDAILRLPDTGELKKRALRKVADVPECHHIILREVAKADSGLKLDMTTAKAMLSSQRSTGVNDAEVLTGLVQWLRQLLGYWDGEIATELIRTLVGLKDFSEGGPAAIDAVLSLLYDALAAAAKAKTVPKDDNWGDEHVPSEGFLPLTYAIKRPNEPRAWEALGLSSFTCGLFISTLTKLVDQRIQATSGMTRASTTTSGSVTNAGVATMLNLLAYLACEKPLGCEQSWTTNNLFENLRTCTGLVGDVYPIAVICANVAAITSDLDQIKNQPDLWSALQQKANKHKQYVQDTIRYMTSSSSTQLTFLRKLASFNWFS</sequence>
<organism evidence="1 2">
    <name type="scientific">Gregarina niphandrodes</name>
    <name type="common">Septate eugregarine</name>
    <dbReference type="NCBI Taxonomy" id="110365"/>
    <lineage>
        <taxon>Eukaryota</taxon>
        <taxon>Sar</taxon>
        <taxon>Alveolata</taxon>
        <taxon>Apicomplexa</taxon>
        <taxon>Conoidasida</taxon>
        <taxon>Gregarinasina</taxon>
        <taxon>Eugregarinorida</taxon>
        <taxon>Gregarinidae</taxon>
        <taxon>Gregarina</taxon>
    </lineage>
</organism>
<name>A0A023AZA1_GRENI</name>
<evidence type="ECO:0000313" key="2">
    <source>
        <dbReference type="Proteomes" id="UP000019763"/>
    </source>
</evidence>
<dbReference type="InterPro" id="IPR011989">
    <property type="entry name" value="ARM-like"/>
</dbReference>